<feature type="compositionally biased region" description="Polar residues" evidence="1">
    <location>
        <begin position="126"/>
        <end position="140"/>
    </location>
</feature>
<dbReference type="EMBL" id="JANPWB010000006">
    <property type="protein sequence ID" value="KAJ1177880.1"/>
    <property type="molecule type" value="Genomic_DNA"/>
</dbReference>
<accession>A0AAV7TMK4</accession>
<comment type="caution">
    <text evidence="2">The sequence shown here is derived from an EMBL/GenBank/DDBJ whole genome shotgun (WGS) entry which is preliminary data.</text>
</comment>
<keyword evidence="3" id="KW-1185">Reference proteome</keyword>
<evidence type="ECO:0000313" key="2">
    <source>
        <dbReference type="EMBL" id="KAJ1177880.1"/>
    </source>
</evidence>
<sequence>MSVPGPDWADAAQMKILVTQPGLLLGCQHQPYDEKSAPSSAAGRCCNQQGLKENRVWAAWLHTRITREIGSFPPQTGQAVAALSLAACETTRNGGKGRKEARVQAACTAPKAMPGTGSTGSKKRATSSSDARLTRPTPQIQVVSTGADVTGALTAAASIKAEAFLGRHLNSPLIRCTPAAGPGSDAAPRDP</sequence>
<gene>
    <name evidence="2" type="ORF">NDU88_003132</name>
</gene>
<name>A0AAV7TMK4_PLEWA</name>
<proteinExistence type="predicted"/>
<dbReference type="Proteomes" id="UP001066276">
    <property type="component" value="Chromosome 3_2"/>
</dbReference>
<dbReference type="AlphaFoldDB" id="A0AAV7TMK4"/>
<evidence type="ECO:0000256" key="1">
    <source>
        <dbReference type="SAM" id="MobiDB-lite"/>
    </source>
</evidence>
<protein>
    <submittedName>
        <fullName evidence="2">Uncharacterized protein</fullName>
    </submittedName>
</protein>
<organism evidence="2 3">
    <name type="scientific">Pleurodeles waltl</name>
    <name type="common">Iberian ribbed newt</name>
    <dbReference type="NCBI Taxonomy" id="8319"/>
    <lineage>
        <taxon>Eukaryota</taxon>
        <taxon>Metazoa</taxon>
        <taxon>Chordata</taxon>
        <taxon>Craniata</taxon>
        <taxon>Vertebrata</taxon>
        <taxon>Euteleostomi</taxon>
        <taxon>Amphibia</taxon>
        <taxon>Batrachia</taxon>
        <taxon>Caudata</taxon>
        <taxon>Salamandroidea</taxon>
        <taxon>Salamandridae</taxon>
        <taxon>Pleurodelinae</taxon>
        <taxon>Pleurodeles</taxon>
    </lineage>
</organism>
<reference evidence="2" key="1">
    <citation type="journal article" date="2022" name="bioRxiv">
        <title>Sequencing and chromosome-scale assembly of the giantPleurodeles waltlgenome.</title>
        <authorList>
            <person name="Brown T."/>
            <person name="Elewa A."/>
            <person name="Iarovenko S."/>
            <person name="Subramanian E."/>
            <person name="Araus A.J."/>
            <person name="Petzold A."/>
            <person name="Susuki M."/>
            <person name="Suzuki K.-i.T."/>
            <person name="Hayashi T."/>
            <person name="Toyoda A."/>
            <person name="Oliveira C."/>
            <person name="Osipova E."/>
            <person name="Leigh N.D."/>
            <person name="Simon A."/>
            <person name="Yun M.H."/>
        </authorList>
    </citation>
    <scope>NUCLEOTIDE SEQUENCE</scope>
    <source>
        <strain evidence="2">20211129_DDA</strain>
        <tissue evidence="2">Liver</tissue>
    </source>
</reference>
<feature type="region of interest" description="Disordered" evidence="1">
    <location>
        <begin position="109"/>
        <end position="140"/>
    </location>
</feature>
<evidence type="ECO:0000313" key="3">
    <source>
        <dbReference type="Proteomes" id="UP001066276"/>
    </source>
</evidence>